<dbReference type="PANTHER" id="PTHR12815">
    <property type="entry name" value="SORTING AND ASSEMBLY MACHINERY SAMM50 PROTEIN FAMILY MEMBER"/>
    <property type="match status" value="1"/>
</dbReference>
<evidence type="ECO:0000313" key="11">
    <source>
        <dbReference type="EMBL" id="BAO00412.1"/>
    </source>
</evidence>
<keyword evidence="2 8" id="KW-1134">Transmembrane beta strand</keyword>
<dbReference type="Pfam" id="PF07244">
    <property type="entry name" value="POTRA"/>
    <property type="match status" value="4"/>
</dbReference>
<feature type="domain" description="POTRA" evidence="10">
    <location>
        <begin position="304"/>
        <end position="378"/>
    </location>
</feature>
<proteinExistence type="inferred from homology"/>
<dbReference type="PIRSF" id="PIRSF006076">
    <property type="entry name" value="OM_assembly_OMP85"/>
    <property type="match status" value="1"/>
</dbReference>
<dbReference type="PATRIC" id="fig|1235990.3.peg.438"/>
<gene>
    <name evidence="11" type="primary">yaeT</name>
    <name evidence="8" type="synonym">bamA</name>
    <name evidence="11" type="ORF">HHS_04420</name>
</gene>
<comment type="function">
    <text evidence="8">Part of the outer membrane protein assembly complex, which is involved in assembly and insertion of beta-barrel proteins into the outer membrane. Constitutes, with BamD, the core component of the assembly machinery.</text>
</comment>
<reference evidence="11 12" key="1">
    <citation type="submission" date="2012-10" db="EMBL/GenBank/DDBJ databases">
        <title>Genome sequence of the symbiont of the pentatomidae stink bug Halyomorpha halys.</title>
        <authorList>
            <person name="Kobayashi H."/>
            <person name="Fujii-Muramatsu R."/>
            <person name="Takeishi K."/>
            <person name="Noda H."/>
        </authorList>
    </citation>
    <scope>NUCLEOTIDE SEQUENCE [LARGE SCALE GENOMIC DNA]</scope>
</reference>
<dbReference type="KEGG" id="hhs:HHS_04420"/>
<sequence>MNLPIHIGDTINENNIKKAIRALFSTGNFKDIQLLQDGTELIIRVKEYPTIYKITFVGNKTITTEKLKENLEMSHIRIGQPVNNGMLSSIEKKLQDVYYSIGKYNAKVKVISTPLSYNRINLKFSFQEGISSKIQQINIIGNKAFSSKQLLSCFQLHGQVAWWNIFNNSNYYRETLVRDLKNLRQFYLDRGYIHFNIDSKKVSLTSDKRKIYITVHITEGEQYKVIGVIIKSNTTEYYAKIEKLTHILSNRLYNNSKMLKIENDIKNILNTCGYAYPHVVIYPEINNVNKTVKLRLDINTGRRYYVHNVRFEGHTISKDAILRREMRQMEGTWFSGDLVNKGKERLNRTGYFESVVVIKKRVPGTLDQLDVIYQIKERNTGTFNFSIGYGTESGLNFQASVTQGNWLGSGNSVSISSLKNDYQTYAEFSMTDPYVTIDGVSLGGRLFYNNFKANKADLSDYTNESYGVEATIGFPVSYSNKLRLGLGYLYNDIANIHPQIAMWRYFNSLGHHRNFNDKHDVSCCDFTFNYGWTFNGLDRTFFSRHGTYSNLNGKISIPGSDNSFYKITLDIRHYIPINHERTWIILARSRIGYGNGFGSKEMPFYENFYVGGSSTVRGFLSRTIGPKAAYLKNSANLIAKGGNRAVVSKSNDAIGGNANAIASIEVITPTPFLNEKYINVIRTSFFIDAGTVWDSKWQNNAQTISAGIPDYSDPNNIRISVGMSIQWRSPLGPLTFSYAKPLRKAEGDKLEQFQFNIGSTW</sequence>
<evidence type="ECO:0000259" key="10">
    <source>
        <dbReference type="PROSITE" id="PS51779"/>
    </source>
</evidence>
<evidence type="ECO:0000256" key="8">
    <source>
        <dbReference type="HAMAP-Rule" id="MF_01430"/>
    </source>
</evidence>
<dbReference type="HAMAP" id="MF_01430">
    <property type="entry name" value="OM_assembly_BamA"/>
    <property type="match status" value="1"/>
</dbReference>
<dbReference type="InterPro" id="IPR023707">
    <property type="entry name" value="OM_assembly_BamA"/>
</dbReference>
<comment type="subcellular location">
    <subcellularLocation>
        <location evidence="8">Cell outer membrane</location>
    </subcellularLocation>
    <subcellularLocation>
        <location evidence="1">Membrane</location>
    </subcellularLocation>
</comment>
<dbReference type="STRING" id="1235990.BMSBPS_0068"/>
<dbReference type="NCBIfam" id="TIGR03303">
    <property type="entry name" value="OM_YaeT"/>
    <property type="match status" value="1"/>
</dbReference>
<evidence type="ECO:0000256" key="5">
    <source>
        <dbReference type="ARBA" id="ARBA00022737"/>
    </source>
</evidence>
<evidence type="ECO:0000256" key="6">
    <source>
        <dbReference type="ARBA" id="ARBA00023136"/>
    </source>
</evidence>
<protein>
    <recommendedName>
        <fullName evidence="8 9">Outer membrane protein assembly factor BamA</fullName>
    </recommendedName>
</protein>
<evidence type="ECO:0000256" key="1">
    <source>
        <dbReference type="ARBA" id="ARBA00004370"/>
    </source>
</evidence>
<dbReference type="Gene3D" id="2.40.160.50">
    <property type="entry name" value="membrane protein fhac: a member of the omp85/tpsb transporter family"/>
    <property type="match status" value="1"/>
</dbReference>
<dbReference type="InterPro" id="IPR000184">
    <property type="entry name" value="Bac_surfAg_D15"/>
</dbReference>
<dbReference type="FunFam" id="3.10.20.310:FF:000002">
    <property type="entry name" value="Outer membrane protein assembly factor BamA"/>
    <property type="match status" value="1"/>
</dbReference>
<dbReference type="FunFam" id="2.40.160.50:FF:000001">
    <property type="entry name" value="Outer membrane protein assembly factor BamA"/>
    <property type="match status" value="1"/>
</dbReference>
<dbReference type="Proteomes" id="UP000016900">
    <property type="component" value="Chromosome"/>
</dbReference>
<keyword evidence="12" id="KW-1185">Reference proteome</keyword>
<dbReference type="InterPro" id="IPR034746">
    <property type="entry name" value="POTRA"/>
</dbReference>
<keyword evidence="6 8" id="KW-0472">Membrane</keyword>
<dbReference type="GO" id="GO:0043165">
    <property type="term" value="P:Gram-negative-bacterium-type cell outer membrane assembly"/>
    <property type="evidence" value="ECO:0007669"/>
    <property type="project" value="UniProtKB-UniRule"/>
</dbReference>
<dbReference type="PANTHER" id="PTHR12815:SF23">
    <property type="entry name" value="OUTER MEMBRANE PROTEIN ASSEMBLY FACTOR BAMA"/>
    <property type="match status" value="1"/>
</dbReference>
<evidence type="ECO:0000256" key="3">
    <source>
        <dbReference type="ARBA" id="ARBA00022692"/>
    </source>
</evidence>
<dbReference type="GO" id="GO:0051205">
    <property type="term" value="P:protein insertion into membrane"/>
    <property type="evidence" value="ECO:0007669"/>
    <property type="project" value="UniProtKB-UniRule"/>
</dbReference>
<dbReference type="eggNOG" id="COG4775">
    <property type="taxonomic scope" value="Bacteria"/>
</dbReference>
<dbReference type="EMBL" id="AP012554">
    <property type="protein sequence ID" value="BAO00412.1"/>
    <property type="molecule type" value="Genomic_DNA"/>
</dbReference>
<dbReference type="InterPro" id="IPR010827">
    <property type="entry name" value="BamA/TamA_POTRA"/>
</dbReference>
<dbReference type="PROSITE" id="PS51779">
    <property type="entry name" value="POTRA"/>
    <property type="match status" value="3"/>
</dbReference>
<feature type="domain" description="POTRA" evidence="10">
    <location>
        <begin position="49"/>
        <end position="129"/>
    </location>
</feature>
<keyword evidence="3 8" id="KW-0812">Transmembrane</keyword>
<dbReference type="Pfam" id="PF01103">
    <property type="entry name" value="Omp85"/>
    <property type="match status" value="1"/>
</dbReference>
<organism evidence="11 12">
    <name type="scientific">Candidatus Pantoea carbekii</name>
    <dbReference type="NCBI Taxonomy" id="1235990"/>
    <lineage>
        <taxon>Bacteria</taxon>
        <taxon>Pseudomonadati</taxon>
        <taxon>Pseudomonadota</taxon>
        <taxon>Gammaproteobacteria</taxon>
        <taxon>Enterobacterales</taxon>
        <taxon>Erwiniaceae</taxon>
        <taxon>Pantoea</taxon>
    </lineage>
</organism>
<accession>U3U7M0</accession>
<keyword evidence="7 8" id="KW-0998">Cell outer membrane</keyword>
<keyword evidence="5 8" id="KW-0677">Repeat</keyword>
<evidence type="ECO:0000256" key="4">
    <source>
        <dbReference type="ARBA" id="ARBA00022729"/>
    </source>
</evidence>
<keyword evidence="4 8" id="KW-0732">Signal</keyword>
<evidence type="ECO:0000256" key="9">
    <source>
        <dbReference type="NCBIfam" id="TIGR03303"/>
    </source>
</evidence>
<evidence type="ECO:0000256" key="7">
    <source>
        <dbReference type="ARBA" id="ARBA00023237"/>
    </source>
</evidence>
<evidence type="ECO:0000256" key="2">
    <source>
        <dbReference type="ARBA" id="ARBA00022452"/>
    </source>
</evidence>
<dbReference type="InterPro" id="IPR039910">
    <property type="entry name" value="D15-like"/>
</dbReference>
<comment type="similarity">
    <text evidence="8">Belongs to the BamA family.</text>
</comment>
<dbReference type="AlphaFoldDB" id="U3U7M0"/>
<dbReference type="Gene3D" id="3.10.20.310">
    <property type="entry name" value="membrane protein fhac"/>
    <property type="match status" value="5"/>
</dbReference>
<name>U3U7M0_9GAMM</name>
<dbReference type="GO" id="GO:1990063">
    <property type="term" value="C:Bam protein complex"/>
    <property type="evidence" value="ECO:0007669"/>
    <property type="project" value="TreeGrafter"/>
</dbReference>
<evidence type="ECO:0000313" key="12">
    <source>
        <dbReference type="Proteomes" id="UP000016900"/>
    </source>
</evidence>
<feature type="domain" description="POTRA" evidence="10">
    <location>
        <begin position="132"/>
        <end position="220"/>
    </location>
</feature>
<comment type="subunit">
    <text evidence="8">Part of the Bam complex, which is composed of the outer membrane protein BamA, and four lipoproteins BamB, BamC, BamD and BamE.</text>
</comment>